<gene>
    <name evidence="2" type="ORF">SAMN05216219_0388</name>
</gene>
<feature type="transmembrane region" description="Helical" evidence="1">
    <location>
        <begin position="48"/>
        <end position="66"/>
    </location>
</feature>
<evidence type="ECO:0000313" key="2">
    <source>
        <dbReference type="EMBL" id="SFN39698.1"/>
    </source>
</evidence>
<dbReference type="InterPro" id="IPR052712">
    <property type="entry name" value="Acid_resist_chaperone_HdeD"/>
</dbReference>
<dbReference type="AlphaFoldDB" id="A0A1I4YNT9"/>
<dbReference type="STRING" id="995034.SAMN05216219_0388"/>
<sequence>MSFSFTVEPAQFSKSQLNGIRLALGIAGLAAVAIGIAIFVWANATLLVVAWLFGLYFVIAGLARVARSFTVPAESVGWRVLSIILGLLVLAAGVYLMINPSFGVEILAYVIGIAWIVEGVATLADSSSRASRGAAIFYAIISILGGVLIFFVPTAAIVILLKIAAIVLIIAGLVQIFQALTLGRRARAAQTA</sequence>
<dbReference type="InterPro" id="IPR005325">
    <property type="entry name" value="DUF308_memb"/>
</dbReference>
<feature type="transmembrane region" description="Helical" evidence="1">
    <location>
        <begin position="20"/>
        <end position="42"/>
    </location>
</feature>
<dbReference type="Proteomes" id="UP000198867">
    <property type="component" value="Unassembled WGS sequence"/>
</dbReference>
<dbReference type="OrthoDB" id="3238356at2"/>
<dbReference type="PANTHER" id="PTHR34989:SF1">
    <property type="entry name" value="PROTEIN HDED"/>
    <property type="match status" value="1"/>
</dbReference>
<dbReference type="RefSeq" id="WP_090708318.1">
    <property type="nucleotide sequence ID" value="NZ_FOVM01000001.1"/>
</dbReference>
<keyword evidence="1" id="KW-0812">Transmembrane</keyword>
<accession>A0A1I4YNT9</accession>
<feature type="transmembrane region" description="Helical" evidence="1">
    <location>
        <begin position="78"/>
        <end position="98"/>
    </location>
</feature>
<keyword evidence="3" id="KW-1185">Reference proteome</keyword>
<reference evidence="3" key="1">
    <citation type="submission" date="2016-10" db="EMBL/GenBank/DDBJ databases">
        <authorList>
            <person name="Varghese N."/>
            <person name="Submissions S."/>
        </authorList>
    </citation>
    <scope>NUCLEOTIDE SEQUENCE [LARGE SCALE GENOMIC DNA]</scope>
    <source>
        <strain evidence="3">CGMCC 1.11101</strain>
    </source>
</reference>
<dbReference type="GO" id="GO:0005886">
    <property type="term" value="C:plasma membrane"/>
    <property type="evidence" value="ECO:0007669"/>
    <property type="project" value="TreeGrafter"/>
</dbReference>
<organism evidence="2 3">
    <name type="scientific">Mycetocola miduiensis</name>
    <dbReference type="NCBI Taxonomy" id="995034"/>
    <lineage>
        <taxon>Bacteria</taxon>
        <taxon>Bacillati</taxon>
        <taxon>Actinomycetota</taxon>
        <taxon>Actinomycetes</taxon>
        <taxon>Micrococcales</taxon>
        <taxon>Microbacteriaceae</taxon>
        <taxon>Mycetocola</taxon>
    </lineage>
</organism>
<feature type="transmembrane region" description="Helical" evidence="1">
    <location>
        <begin position="104"/>
        <end position="124"/>
    </location>
</feature>
<dbReference type="PANTHER" id="PTHR34989">
    <property type="entry name" value="PROTEIN HDED"/>
    <property type="match status" value="1"/>
</dbReference>
<feature type="transmembrane region" description="Helical" evidence="1">
    <location>
        <begin position="163"/>
        <end position="182"/>
    </location>
</feature>
<proteinExistence type="predicted"/>
<keyword evidence="1" id="KW-0472">Membrane</keyword>
<protein>
    <submittedName>
        <fullName evidence="2">Uncharacterized membrane protein HdeD, DUF308 family</fullName>
    </submittedName>
</protein>
<evidence type="ECO:0000313" key="3">
    <source>
        <dbReference type="Proteomes" id="UP000198867"/>
    </source>
</evidence>
<dbReference type="EMBL" id="FOVM01000001">
    <property type="protein sequence ID" value="SFN39698.1"/>
    <property type="molecule type" value="Genomic_DNA"/>
</dbReference>
<keyword evidence="1" id="KW-1133">Transmembrane helix</keyword>
<dbReference type="Pfam" id="PF03729">
    <property type="entry name" value="DUF308"/>
    <property type="match status" value="2"/>
</dbReference>
<name>A0A1I4YNT9_9MICO</name>
<feature type="transmembrane region" description="Helical" evidence="1">
    <location>
        <begin position="136"/>
        <end position="157"/>
    </location>
</feature>
<evidence type="ECO:0000256" key="1">
    <source>
        <dbReference type="SAM" id="Phobius"/>
    </source>
</evidence>